<reference evidence="4" key="1">
    <citation type="journal article" date="2019" name="Int. J. Syst. Evol. Microbiol.">
        <title>The Global Catalogue of Microorganisms (GCM) 10K type strain sequencing project: providing services to taxonomists for standard genome sequencing and annotation.</title>
        <authorList>
            <consortium name="The Broad Institute Genomics Platform"/>
            <consortium name="The Broad Institute Genome Sequencing Center for Infectious Disease"/>
            <person name="Wu L."/>
            <person name="Ma J."/>
        </authorList>
    </citation>
    <scope>NUCLEOTIDE SEQUENCE [LARGE SCALE GENOMIC DNA]</scope>
    <source>
        <strain evidence="4">JCM 4594</strain>
    </source>
</reference>
<protein>
    <submittedName>
        <fullName evidence="3">Lipoprotein</fullName>
    </submittedName>
</protein>
<feature type="compositionally biased region" description="Low complexity" evidence="1">
    <location>
        <begin position="40"/>
        <end position="53"/>
    </location>
</feature>
<feature type="signal peptide" evidence="2">
    <location>
        <begin position="1"/>
        <end position="20"/>
    </location>
</feature>
<dbReference type="RefSeq" id="WP_190027057.1">
    <property type="nucleotide sequence ID" value="NZ_BMUU01000003.1"/>
</dbReference>
<dbReference type="EMBL" id="BMUU01000003">
    <property type="protein sequence ID" value="GGY30239.1"/>
    <property type="molecule type" value="Genomic_DNA"/>
</dbReference>
<accession>A0ABQ3A1M3</accession>
<name>A0ABQ3A1M3_9ACTN</name>
<feature type="chain" id="PRO_5047441350" evidence="2">
    <location>
        <begin position="21"/>
        <end position="248"/>
    </location>
</feature>
<keyword evidence="4" id="KW-1185">Reference proteome</keyword>
<keyword evidence="2" id="KW-0732">Signal</keyword>
<keyword evidence="3" id="KW-0449">Lipoprotein</keyword>
<dbReference type="Gene3D" id="2.50.20.20">
    <property type="match status" value="1"/>
</dbReference>
<dbReference type="Proteomes" id="UP000600946">
    <property type="component" value="Unassembled WGS sequence"/>
</dbReference>
<evidence type="ECO:0000256" key="1">
    <source>
        <dbReference type="SAM" id="MobiDB-lite"/>
    </source>
</evidence>
<evidence type="ECO:0000313" key="4">
    <source>
        <dbReference type="Proteomes" id="UP000600946"/>
    </source>
</evidence>
<dbReference type="GeneID" id="96290496"/>
<dbReference type="PROSITE" id="PS51257">
    <property type="entry name" value="PROKAR_LIPOPROTEIN"/>
    <property type="match status" value="1"/>
</dbReference>
<sequence length="248" mass="25379">MRRRTIATTTALFTCVAAMALTACSGSGSGSDSGSGPGASNGPSAARTPAAATPAAAKGPYADLTGGQIVTNSFRATRQAGSLHLKAKIADAKEGPSTMDLSMDHKGDCAGTMGQGKDTIRIIKTGKVMYLKTRDSGNKWVKTDTTSADSKELASSCDLNSFLDSFKGDDTDTEAKKGATTTVGGRTAIALTESDGAEHYTIDVATTGKPYLLKMVITGGDSPGTMEFSQFDQPIHAVAPPKSAVLTG</sequence>
<dbReference type="SUPFAM" id="SSF89392">
    <property type="entry name" value="Prokaryotic lipoproteins and lipoprotein localization factors"/>
    <property type="match status" value="1"/>
</dbReference>
<comment type="caution">
    <text evidence="3">The sequence shown here is derived from an EMBL/GenBank/DDBJ whole genome shotgun (WGS) entry which is preliminary data.</text>
</comment>
<dbReference type="InterPro" id="IPR029046">
    <property type="entry name" value="LolA/LolB/LppX"/>
</dbReference>
<feature type="compositionally biased region" description="Gly residues" evidence="1">
    <location>
        <begin position="27"/>
        <end position="39"/>
    </location>
</feature>
<gene>
    <name evidence="3" type="ORF">GCM10010326_25270</name>
</gene>
<proteinExistence type="predicted"/>
<feature type="region of interest" description="Disordered" evidence="1">
    <location>
        <begin position="26"/>
        <end position="53"/>
    </location>
</feature>
<organism evidence="3 4">
    <name type="scientific">Streptomyces xanthochromogenes</name>
    <dbReference type="NCBI Taxonomy" id="67384"/>
    <lineage>
        <taxon>Bacteria</taxon>
        <taxon>Bacillati</taxon>
        <taxon>Actinomycetota</taxon>
        <taxon>Actinomycetes</taxon>
        <taxon>Kitasatosporales</taxon>
        <taxon>Streptomycetaceae</taxon>
        <taxon>Streptomyces</taxon>
    </lineage>
</organism>
<evidence type="ECO:0000313" key="3">
    <source>
        <dbReference type="EMBL" id="GGY30239.1"/>
    </source>
</evidence>
<evidence type="ECO:0000256" key="2">
    <source>
        <dbReference type="SAM" id="SignalP"/>
    </source>
</evidence>